<accession>A0A061R1B0</accession>
<organism evidence="2">
    <name type="scientific">Tetraselmis sp. GSL018</name>
    <dbReference type="NCBI Taxonomy" id="582737"/>
    <lineage>
        <taxon>Eukaryota</taxon>
        <taxon>Viridiplantae</taxon>
        <taxon>Chlorophyta</taxon>
        <taxon>core chlorophytes</taxon>
        <taxon>Chlorodendrophyceae</taxon>
        <taxon>Chlorodendrales</taxon>
        <taxon>Chlorodendraceae</taxon>
        <taxon>Tetraselmis</taxon>
    </lineage>
</organism>
<evidence type="ECO:0000259" key="1">
    <source>
        <dbReference type="Pfam" id="PF01189"/>
    </source>
</evidence>
<dbReference type="EMBL" id="GBEZ01022512">
    <property type="protein sequence ID" value="JAC64331.1"/>
    <property type="molecule type" value="Transcribed_RNA"/>
</dbReference>
<feature type="non-terminal residue" evidence="2">
    <location>
        <position position="279"/>
    </location>
</feature>
<dbReference type="InterPro" id="IPR029063">
    <property type="entry name" value="SAM-dependent_MTases_sf"/>
</dbReference>
<dbReference type="Pfam" id="PF01189">
    <property type="entry name" value="Methyltr_RsmB-F"/>
    <property type="match status" value="1"/>
</dbReference>
<dbReference type="SUPFAM" id="SSF53335">
    <property type="entry name" value="S-adenosyl-L-methionine-dependent methyltransferases"/>
    <property type="match status" value="1"/>
</dbReference>
<dbReference type="PANTHER" id="PTHR22808">
    <property type="entry name" value="NCL1 YEAST -RELATED NOL1/NOP2/FMU SUN DOMAIN-CONTAINING"/>
    <property type="match status" value="1"/>
</dbReference>
<feature type="domain" description="SAM-dependent methyltransferase RsmB-F/NOP2-type catalytic core" evidence="1">
    <location>
        <begin position="167"/>
        <end position="196"/>
    </location>
</feature>
<name>A0A061R1B0_9CHLO</name>
<proteinExistence type="predicted"/>
<reference evidence="2" key="1">
    <citation type="submission" date="2014-05" db="EMBL/GenBank/DDBJ databases">
        <title>The transcriptome of the halophilic microalga Tetraselmis sp. GSL018 isolated from the Great Salt Lake, Utah.</title>
        <authorList>
            <person name="Jinkerson R.E."/>
            <person name="D'Adamo S."/>
            <person name="Posewitz M.C."/>
        </authorList>
    </citation>
    <scope>NUCLEOTIDE SEQUENCE</scope>
    <source>
        <strain evidence="2">GSL018</strain>
    </source>
</reference>
<dbReference type="Gene3D" id="3.40.50.150">
    <property type="entry name" value="Vaccinia Virus protein VP39"/>
    <property type="match status" value="1"/>
</dbReference>
<dbReference type="GO" id="GO:0001510">
    <property type="term" value="P:RNA methylation"/>
    <property type="evidence" value="ECO:0007669"/>
    <property type="project" value="InterPro"/>
</dbReference>
<dbReference type="GO" id="GO:0008173">
    <property type="term" value="F:RNA methyltransferase activity"/>
    <property type="evidence" value="ECO:0007669"/>
    <property type="project" value="InterPro"/>
</dbReference>
<dbReference type="InterPro" id="IPR049560">
    <property type="entry name" value="MeTrfase_RsmB-F_NOP2_cat"/>
</dbReference>
<protein>
    <submittedName>
        <fullName evidence="2">S-adenosyl-l-methionine-dependent methyltransferase</fullName>
    </submittedName>
</protein>
<dbReference type="AlphaFoldDB" id="A0A061R1B0"/>
<sequence length="279" mass="30592">MRKRSRSKTLVRSAKRRAGLATNIACGETGSYICAFTCIAEYEEFYQKQNIVPSHEWIRFVQALQKPLPITFRFVSSGKKVSEVASAKLEAQTLLGTGFGTASDDGGGLPPPVRLPWIDGWQLSLHRRSLRGRDCGPHVQRLREWLVRMTRSGVVIRQELVSMIPAAILDVQPSHRVLDLCAAPGSKTTQLLELLHALVSRFASPCLCCPLARAVPLLGALSSSALPATALCRDVELCRCCPATPAKSVRLDWRPAKALLQLAALRHCRLCFPALQSAS</sequence>
<keyword evidence="2" id="KW-0489">Methyltransferase</keyword>
<keyword evidence="2" id="KW-0808">Transferase</keyword>
<evidence type="ECO:0000313" key="2">
    <source>
        <dbReference type="EMBL" id="JAC64331.1"/>
    </source>
</evidence>
<dbReference type="InterPro" id="IPR023267">
    <property type="entry name" value="RCMT"/>
</dbReference>
<gene>
    <name evidence="2" type="ORF">TSPGSL018_18534</name>
</gene>